<dbReference type="EMBL" id="CAJPEX010003255">
    <property type="protein sequence ID" value="CAG0922024.1"/>
    <property type="molecule type" value="Genomic_DNA"/>
</dbReference>
<name>A0A7R9GIQ0_9CRUS</name>
<protein>
    <recommendedName>
        <fullName evidence="6">Lipase domain-containing protein</fullName>
    </recommendedName>
</protein>
<comment type="similarity">
    <text evidence="2 4">Belongs to the AB hydrolase superfamily. Lipase family.</text>
</comment>
<dbReference type="InterPro" id="IPR013818">
    <property type="entry name" value="Lipase"/>
</dbReference>
<proteinExistence type="inferred from homology"/>
<feature type="domain" description="Lipase" evidence="6">
    <location>
        <begin position="226"/>
        <end position="380"/>
    </location>
</feature>
<keyword evidence="8" id="KW-1185">Reference proteome</keyword>
<evidence type="ECO:0000256" key="5">
    <source>
        <dbReference type="SAM" id="SignalP"/>
    </source>
</evidence>
<evidence type="ECO:0000259" key="6">
    <source>
        <dbReference type="Pfam" id="PF00151"/>
    </source>
</evidence>
<dbReference type="GO" id="GO:0016042">
    <property type="term" value="P:lipid catabolic process"/>
    <property type="evidence" value="ECO:0007669"/>
    <property type="project" value="TreeGrafter"/>
</dbReference>
<dbReference type="PANTHER" id="PTHR11610">
    <property type="entry name" value="LIPASE"/>
    <property type="match status" value="1"/>
</dbReference>
<evidence type="ECO:0000313" key="8">
    <source>
        <dbReference type="Proteomes" id="UP000678499"/>
    </source>
</evidence>
<evidence type="ECO:0000256" key="3">
    <source>
        <dbReference type="ARBA" id="ARBA00022525"/>
    </source>
</evidence>
<reference evidence="7" key="1">
    <citation type="submission" date="2020-11" db="EMBL/GenBank/DDBJ databases">
        <authorList>
            <person name="Tran Van P."/>
        </authorList>
    </citation>
    <scope>NUCLEOTIDE SEQUENCE</scope>
</reference>
<evidence type="ECO:0000256" key="2">
    <source>
        <dbReference type="ARBA" id="ARBA00010701"/>
    </source>
</evidence>
<dbReference type="Proteomes" id="UP000678499">
    <property type="component" value="Unassembled WGS sequence"/>
</dbReference>
<evidence type="ECO:0000313" key="7">
    <source>
        <dbReference type="EMBL" id="CAD7281872.1"/>
    </source>
</evidence>
<dbReference type="GO" id="GO:0005615">
    <property type="term" value="C:extracellular space"/>
    <property type="evidence" value="ECO:0007669"/>
    <property type="project" value="TreeGrafter"/>
</dbReference>
<accession>A0A7R9GIQ0</accession>
<comment type="subcellular location">
    <subcellularLocation>
        <location evidence="1">Secreted</location>
    </subcellularLocation>
</comment>
<organism evidence="7">
    <name type="scientific">Notodromas monacha</name>
    <dbReference type="NCBI Taxonomy" id="399045"/>
    <lineage>
        <taxon>Eukaryota</taxon>
        <taxon>Metazoa</taxon>
        <taxon>Ecdysozoa</taxon>
        <taxon>Arthropoda</taxon>
        <taxon>Crustacea</taxon>
        <taxon>Oligostraca</taxon>
        <taxon>Ostracoda</taxon>
        <taxon>Podocopa</taxon>
        <taxon>Podocopida</taxon>
        <taxon>Cypridocopina</taxon>
        <taxon>Cypridoidea</taxon>
        <taxon>Cyprididae</taxon>
        <taxon>Notodromas</taxon>
    </lineage>
</organism>
<dbReference type="SUPFAM" id="SSF53474">
    <property type="entry name" value="alpha/beta-Hydrolases"/>
    <property type="match status" value="1"/>
</dbReference>
<keyword evidence="5" id="KW-0732">Signal</keyword>
<sequence length="571" mass="63954">MKATMKMYFLAVIPFFALVNVPVHVDSQRILLTPFVNFMTSFVPWDLYVYRFAQRLEVKILNSIFLFFPFLMQNNKWTSPSIIVKYGEIRGYQIVFRYIIEDYLELQHFIGSGSGNVLPAVRYNVDLRMKATMKMYFLAVIPFLALVNVPRPTENVFFVAWDGNVIGNDEKETGRFRWYGQAAANTELVGRIVGNFMKELQDKYTGTYADIAKMHCIVWELKLVDMLDDGFNVLIASVWELKLVDMLDDGYGQAAANTELVGRIVGNFMKELQDKYTGTYADIAKMHCIGFSLGAQACGHVGRWVQRTYRLDPADPLYADTVLGSYPTDVHLDKDDATFVDGYHTSGANSVFKGAGDYEPIGHVDFYPNGGVTQPGCPDDWFRALVDYTLGTLFGTADRCSSWEAYQAGACFVNYCTQDSESCSEMGIYAADYPKASGLFYIKTYPHVKDVKEGFCGGTGSSASWSIDGRAPVGRQAPVGLTASQGSPWPCQSPVHQTAVRMILVTPLFGCPNNRVTKPQFGGLGICEAKNCPGWRLDRLALDDRQVRDHELTNRRLTGHDGSHKSPFWTP</sequence>
<feature type="chain" id="PRO_5036403316" description="Lipase domain-containing protein" evidence="5">
    <location>
        <begin position="28"/>
        <end position="571"/>
    </location>
</feature>
<dbReference type="InterPro" id="IPR000734">
    <property type="entry name" value="TAG_lipase"/>
</dbReference>
<dbReference type="Gene3D" id="3.40.50.1820">
    <property type="entry name" value="alpha/beta hydrolase"/>
    <property type="match status" value="1"/>
</dbReference>
<keyword evidence="3" id="KW-0964">Secreted</keyword>
<feature type="signal peptide" evidence="5">
    <location>
        <begin position="1"/>
        <end position="27"/>
    </location>
</feature>
<dbReference type="Pfam" id="PF00151">
    <property type="entry name" value="Lipase"/>
    <property type="match status" value="1"/>
</dbReference>
<dbReference type="AlphaFoldDB" id="A0A7R9GIQ0"/>
<evidence type="ECO:0000256" key="4">
    <source>
        <dbReference type="RuleBase" id="RU004262"/>
    </source>
</evidence>
<gene>
    <name evidence="7" type="ORF">NMOB1V02_LOCUS9507</name>
</gene>
<dbReference type="InterPro" id="IPR029058">
    <property type="entry name" value="AB_hydrolase_fold"/>
</dbReference>
<dbReference type="OrthoDB" id="199913at2759"/>
<dbReference type="GO" id="GO:0016298">
    <property type="term" value="F:lipase activity"/>
    <property type="evidence" value="ECO:0007669"/>
    <property type="project" value="InterPro"/>
</dbReference>
<dbReference type="EMBL" id="OA885292">
    <property type="protein sequence ID" value="CAD7281872.1"/>
    <property type="molecule type" value="Genomic_DNA"/>
</dbReference>
<evidence type="ECO:0000256" key="1">
    <source>
        <dbReference type="ARBA" id="ARBA00004613"/>
    </source>
</evidence>